<comment type="cofactor">
    <cofactor evidence="2">
        <name>FAD</name>
        <dbReference type="ChEBI" id="CHEBI:57692"/>
    </cofactor>
</comment>
<evidence type="ECO:0000259" key="4">
    <source>
        <dbReference type="Pfam" id="PF05199"/>
    </source>
</evidence>
<dbReference type="SUPFAM" id="SSF51905">
    <property type="entry name" value="FAD/NAD(P)-binding domain"/>
    <property type="match status" value="1"/>
</dbReference>
<dbReference type="Pfam" id="PF00732">
    <property type="entry name" value="GMC_oxred_N"/>
    <property type="match status" value="1"/>
</dbReference>
<evidence type="ECO:0008006" key="7">
    <source>
        <dbReference type="Google" id="ProtNLM"/>
    </source>
</evidence>
<evidence type="ECO:0000313" key="6">
    <source>
        <dbReference type="Proteomes" id="UP001516400"/>
    </source>
</evidence>
<protein>
    <recommendedName>
        <fullName evidence="7">Glucose dehydrogenase</fullName>
    </recommendedName>
</protein>
<dbReference type="InterPro" id="IPR036188">
    <property type="entry name" value="FAD/NAD-bd_sf"/>
</dbReference>
<dbReference type="Gene3D" id="3.50.50.60">
    <property type="entry name" value="FAD/NAD(P)-binding domain"/>
    <property type="match status" value="2"/>
</dbReference>
<dbReference type="InterPro" id="IPR012132">
    <property type="entry name" value="GMC_OxRdtase"/>
</dbReference>
<organism evidence="5 6">
    <name type="scientific">Cryptolaemus montrouzieri</name>
    <dbReference type="NCBI Taxonomy" id="559131"/>
    <lineage>
        <taxon>Eukaryota</taxon>
        <taxon>Metazoa</taxon>
        <taxon>Ecdysozoa</taxon>
        <taxon>Arthropoda</taxon>
        <taxon>Hexapoda</taxon>
        <taxon>Insecta</taxon>
        <taxon>Pterygota</taxon>
        <taxon>Neoptera</taxon>
        <taxon>Endopterygota</taxon>
        <taxon>Coleoptera</taxon>
        <taxon>Polyphaga</taxon>
        <taxon>Cucujiformia</taxon>
        <taxon>Coccinelloidea</taxon>
        <taxon>Coccinellidae</taxon>
        <taxon>Scymninae</taxon>
        <taxon>Scymnini</taxon>
        <taxon>Cryptolaemus</taxon>
    </lineage>
</organism>
<dbReference type="PANTHER" id="PTHR11552">
    <property type="entry name" value="GLUCOSE-METHANOL-CHOLINE GMC OXIDOREDUCTASE"/>
    <property type="match status" value="1"/>
</dbReference>
<name>A0ABD2PDY5_9CUCU</name>
<feature type="domain" description="Glucose-methanol-choline oxidoreductase N-terminal" evidence="3">
    <location>
        <begin position="47"/>
        <end position="223"/>
    </location>
</feature>
<feature type="domain" description="Glucose-methanol-choline oxidoreductase C-terminal" evidence="4">
    <location>
        <begin position="346"/>
        <end position="488"/>
    </location>
</feature>
<feature type="binding site" evidence="2">
    <location>
        <position position="62"/>
    </location>
    <ligand>
        <name>FAD</name>
        <dbReference type="ChEBI" id="CHEBI:57692"/>
    </ligand>
</feature>
<dbReference type="Proteomes" id="UP001516400">
    <property type="component" value="Unassembled WGS sequence"/>
</dbReference>
<comment type="similarity">
    <text evidence="1">Belongs to the GMC oxidoreductase family.</text>
</comment>
<evidence type="ECO:0000313" key="5">
    <source>
        <dbReference type="EMBL" id="KAL3289001.1"/>
    </source>
</evidence>
<sequence length="532" mass="60546">MIRFTKVLLLEAGEEEPDVTGVPALSPLLQRSSIDWGYMTQPQAHSCLARRNQQCAWPRGKVMGGSSSINYLIYIRGGPEDYDEWESLGNHGWSYEEVLPYFKKSENNHDKEAHDKYFHNKGGYLTVERFPYQDENVHIGFQAYKELGLEVIDQNTDRQIGVMVLQHTVKHGVRQSTNRAFIRPIRRKRKNLRIETGAHVIRVLIDPKKKTAYGVEYYKNNNLEIGIEVIKDLKVGYNLQDHPTPDGVIFALNKTATSVSDEQRQQDLYQFKERHDGPMSATGTIQLNAFIQTKYENSHKRPDIQLTLDVADVHNFLSDPILASETNVLPLAYYDSLVLRPILLNPESRGVVRLNQTDPIFGAPLLYANTFHERIDLLRIVEGIKQGLNLLRTHAFRKAGARLVTNQLPACKDYEFGTDGYWECLVASYTTTIFHQTSTCKMGPKHDREAVVDPELRVHGIHNLRIIDASIMPKIVRGNTNAPTIMIGEKGSDLIKKRWLHGGGDGLKETSSGSVDADFFKDSNFEFNIRRK</sequence>
<dbReference type="InterPro" id="IPR000172">
    <property type="entry name" value="GMC_OxRdtase_N"/>
</dbReference>
<gene>
    <name evidence="5" type="ORF">HHI36_003444</name>
</gene>
<keyword evidence="2" id="KW-0285">Flavoprotein</keyword>
<dbReference type="EMBL" id="JABFTP020000185">
    <property type="protein sequence ID" value="KAL3289001.1"/>
    <property type="molecule type" value="Genomic_DNA"/>
</dbReference>
<feature type="binding site" evidence="2">
    <location>
        <position position="200"/>
    </location>
    <ligand>
        <name>FAD</name>
        <dbReference type="ChEBI" id="CHEBI:57692"/>
    </ligand>
</feature>
<accession>A0ABD2PDY5</accession>
<keyword evidence="2" id="KW-0274">FAD</keyword>
<dbReference type="PANTHER" id="PTHR11552:SF154">
    <property type="entry name" value="FI04917P"/>
    <property type="match status" value="1"/>
</dbReference>
<dbReference type="AlphaFoldDB" id="A0ABD2PDY5"/>
<dbReference type="Pfam" id="PF05199">
    <property type="entry name" value="GMC_oxred_C"/>
    <property type="match status" value="1"/>
</dbReference>
<evidence type="ECO:0000256" key="1">
    <source>
        <dbReference type="ARBA" id="ARBA00010790"/>
    </source>
</evidence>
<evidence type="ECO:0000256" key="2">
    <source>
        <dbReference type="PIRSR" id="PIRSR000137-2"/>
    </source>
</evidence>
<dbReference type="SUPFAM" id="SSF54373">
    <property type="entry name" value="FAD-linked reductases, C-terminal domain"/>
    <property type="match status" value="1"/>
</dbReference>
<proteinExistence type="inferred from homology"/>
<dbReference type="InterPro" id="IPR007867">
    <property type="entry name" value="GMC_OxRtase_C"/>
</dbReference>
<dbReference type="PIRSF" id="PIRSF000137">
    <property type="entry name" value="Alcohol_oxidase"/>
    <property type="match status" value="1"/>
</dbReference>
<comment type="caution">
    <text evidence="5">The sequence shown here is derived from an EMBL/GenBank/DDBJ whole genome shotgun (WGS) entry which is preliminary data.</text>
</comment>
<dbReference type="Gene3D" id="3.30.560.10">
    <property type="entry name" value="Glucose Oxidase, domain 3"/>
    <property type="match status" value="2"/>
</dbReference>
<reference evidence="5 6" key="1">
    <citation type="journal article" date="2021" name="BMC Biol.">
        <title>Horizontally acquired antibacterial genes associated with adaptive radiation of ladybird beetles.</title>
        <authorList>
            <person name="Li H.S."/>
            <person name="Tang X.F."/>
            <person name="Huang Y.H."/>
            <person name="Xu Z.Y."/>
            <person name="Chen M.L."/>
            <person name="Du X.Y."/>
            <person name="Qiu B.Y."/>
            <person name="Chen P.T."/>
            <person name="Zhang W."/>
            <person name="Slipinski A."/>
            <person name="Escalona H.E."/>
            <person name="Waterhouse R.M."/>
            <person name="Zwick A."/>
            <person name="Pang H."/>
        </authorList>
    </citation>
    <scope>NUCLEOTIDE SEQUENCE [LARGE SCALE GENOMIC DNA]</scope>
    <source>
        <strain evidence="5">SYSU2018</strain>
    </source>
</reference>
<evidence type="ECO:0000259" key="3">
    <source>
        <dbReference type="Pfam" id="PF00732"/>
    </source>
</evidence>
<keyword evidence="6" id="KW-1185">Reference proteome</keyword>